<organism evidence="1 2">
    <name type="scientific">Melghirimyces thermohalophilus</name>
    <dbReference type="NCBI Taxonomy" id="1236220"/>
    <lineage>
        <taxon>Bacteria</taxon>
        <taxon>Bacillati</taxon>
        <taxon>Bacillota</taxon>
        <taxon>Bacilli</taxon>
        <taxon>Bacillales</taxon>
        <taxon>Thermoactinomycetaceae</taxon>
        <taxon>Melghirimyces</taxon>
    </lineage>
</organism>
<dbReference type="EMBL" id="FMZA01000001">
    <property type="protein sequence ID" value="SDB95156.1"/>
    <property type="molecule type" value="Genomic_DNA"/>
</dbReference>
<accession>A0A1G6HNW7</accession>
<evidence type="ECO:0000313" key="1">
    <source>
        <dbReference type="EMBL" id="SDB95156.1"/>
    </source>
</evidence>
<dbReference type="RefSeq" id="WP_176757721.1">
    <property type="nucleotide sequence ID" value="NZ_FMZA01000001.1"/>
</dbReference>
<dbReference type="Proteomes" id="UP000199387">
    <property type="component" value="Unassembled WGS sequence"/>
</dbReference>
<dbReference type="STRING" id="1236220.SAMN04488112_10168"/>
<proteinExistence type="predicted"/>
<keyword evidence="2" id="KW-1185">Reference proteome</keyword>
<protein>
    <submittedName>
        <fullName evidence="1">Uncharacterized protein</fullName>
    </submittedName>
</protein>
<sequence length="54" mass="6555">MTEPTPDWERLYKAAGEVMHQAYHELLDIATHLDDRKTIQQRIWQLADQLMRYK</sequence>
<reference evidence="1 2" key="1">
    <citation type="submission" date="2016-10" db="EMBL/GenBank/DDBJ databases">
        <authorList>
            <person name="de Groot N.N."/>
        </authorList>
    </citation>
    <scope>NUCLEOTIDE SEQUENCE [LARGE SCALE GENOMIC DNA]</scope>
    <source>
        <strain evidence="1 2">DSM 45514</strain>
    </source>
</reference>
<evidence type="ECO:0000313" key="2">
    <source>
        <dbReference type="Proteomes" id="UP000199387"/>
    </source>
</evidence>
<gene>
    <name evidence="1" type="ORF">SAMN04488112_10168</name>
</gene>
<name>A0A1G6HNW7_9BACL</name>
<dbReference type="AlphaFoldDB" id="A0A1G6HNW7"/>